<dbReference type="EMBL" id="CP029554">
    <property type="protein sequence ID" value="AXE33995.1"/>
    <property type="molecule type" value="Genomic_DNA"/>
</dbReference>
<reference evidence="1 2" key="1">
    <citation type="submission" date="2018-05" db="EMBL/GenBank/DDBJ databases">
        <title>Genome sequencing, assembly and analysis of the novel insecticidal bacterium, Chromobacterium phragmitis.</title>
        <authorList>
            <person name="Sparks M.E."/>
            <person name="Blackburn M.B."/>
            <person name="Gundersen-Rindal D.E."/>
        </authorList>
    </citation>
    <scope>NUCLEOTIDE SEQUENCE [LARGE SCALE GENOMIC DNA]</scope>
    <source>
        <strain evidence="1">IIBBL 274-1</strain>
    </source>
</reference>
<proteinExistence type="predicted"/>
<dbReference type="AlphaFoldDB" id="A0A344UFE7"/>
<accession>A0A344UFE7</accession>
<gene>
    <name evidence="1" type="ORF">DK843_06595</name>
</gene>
<protein>
    <submittedName>
        <fullName evidence="1">Phage tail protein</fullName>
    </submittedName>
</protein>
<dbReference type="KEGG" id="chrb:DK843_06595"/>
<evidence type="ECO:0000313" key="1">
    <source>
        <dbReference type="EMBL" id="AXE33995.1"/>
    </source>
</evidence>
<dbReference type="Pfam" id="PF09684">
    <property type="entry name" value="Tail_P2_I"/>
    <property type="match status" value="1"/>
</dbReference>
<dbReference type="Proteomes" id="UP000252038">
    <property type="component" value="Chromosome"/>
</dbReference>
<organism evidence="1 2">
    <name type="scientific">Chromobacterium phragmitis</name>
    <dbReference type="NCBI Taxonomy" id="2202141"/>
    <lineage>
        <taxon>Bacteria</taxon>
        <taxon>Pseudomonadati</taxon>
        <taxon>Pseudomonadota</taxon>
        <taxon>Betaproteobacteria</taxon>
        <taxon>Neisseriales</taxon>
        <taxon>Chromobacteriaceae</taxon>
        <taxon>Chromobacterium</taxon>
    </lineage>
</organism>
<dbReference type="InterPro" id="IPR006521">
    <property type="entry name" value="Tail_protein_I"/>
</dbReference>
<evidence type="ECO:0000313" key="2">
    <source>
        <dbReference type="Proteomes" id="UP000252038"/>
    </source>
</evidence>
<dbReference type="RefSeq" id="WP_114072848.1">
    <property type="nucleotide sequence ID" value="NZ_CP029554.1"/>
</dbReference>
<sequence>MVDLPLPPALAGDTRSCILAALSARISEADLSTLLVYLVDNVTGSALPQLAEQFSLTGADGWALAESDDARRNLIKTAIELHRYKGTPWAIREVIRRLCLGEVTLIEGLANKQHDGATRRDGIYSHGEPTAWARYRVLLQQPITNDQANQVRSMLAVYAPARCHLTSLDYQGVANRHNGAITARNKQFNRGSA</sequence>
<name>A0A344UFE7_9NEIS</name>